<feature type="domain" description="Band 7" evidence="7">
    <location>
        <begin position="33"/>
        <end position="181"/>
    </location>
</feature>
<keyword evidence="4" id="KW-1003">Cell membrane</keyword>
<keyword evidence="10" id="KW-1185">Reference proteome</keyword>
<dbReference type="InterPro" id="IPR036013">
    <property type="entry name" value="Band_7/SPFH_dom_sf"/>
</dbReference>
<evidence type="ECO:0000313" key="9">
    <source>
        <dbReference type="EMBL" id="MCT8973460.1"/>
    </source>
</evidence>
<dbReference type="InterPro" id="IPR031905">
    <property type="entry name" value="Flotillin_C"/>
</dbReference>
<protein>
    <submittedName>
        <fullName evidence="9">SPFH domain-containing protein</fullName>
    </submittedName>
</protein>
<dbReference type="EMBL" id="JALIDZ010000007">
    <property type="protein sequence ID" value="MCT8973460.1"/>
    <property type="molecule type" value="Genomic_DNA"/>
</dbReference>
<accession>A0AAW5R4J9</accession>
<proteinExistence type="inferred from homology"/>
<dbReference type="RefSeq" id="WP_261617025.1">
    <property type="nucleotide sequence ID" value="NZ_JALIDZ010000007.1"/>
</dbReference>
<comment type="subcellular location">
    <subcellularLocation>
        <location evidence="2">Cell membrane</location>
    </subcellularLocation>
    <subcellularLocation>
        <location evidence="1">Membrane</location>
        <topology evidence="1">Single-pass membrane protein</topology>
    </subcellularLocation>
</comment>
<dbReference type="PANTHER" id="PTHR13806">
    <property type="entry name" value="FLOTILLIN-RELATED"/>
    <property type="match status" value="1"/>
</dbReference>
<dbReference type="Proteomes" id="UP001320898">
    <property type="component" value="Unassembled WGS sequence"/>
</dbReference>
<evidence type="ECO:0000256" key="4">
    <source>
        <dbReference type="ARBA" id="ARBA00022475"/>
    </source>
</evidence>
<dbReference type="PANTHER" id="PTHR13806:SF31">
    <property type="entry name" value="FLOTILLIN-LIKE PROTEIN 1-RELATED"/>
    <property type="match status" value="1"/>
</dbReference>
<comment type="caution">
    <text evidence="9">The sequence shown here is derived from an EMBL/GenBank/DDBJ whole genome shotgun (WGS) entry which is preliminary data.</text>
</comment>
<sequence>MVWFLSLVVLIVVIAIVIAILNRFYVKSSRDTALIRTGAGGRRIVIDGGAMAWPFLHKVDRMNMRAMRLTIERAGAQALITADRLRVDMALEFHVRVQPSEEGIARAAQALGAKAFREDEMQALLAPNLVDAVQAEVAVRTMDGLHEDRSGFVAAVAERLAGKLDSSGLMVDSVSLVRLDQTPFSALDDSNAFNAVGMRRLAEVISENRRARIDIETETDIAIRKRQLEGVRERLAIERQQEETEIAKRLDVEQRKLHADAEIETARAASNRVSEEARIEREREIKQAEIERDLHLRKREMEALTEVETRKLDNAILVAAKRAEETLQQAKTESARGKVIEAQETVQTAKDIAAAERARKLALVKAAQEAEVDDRRVKSQVSSLLSVAKAEGQAAAVRGDGERDRLVAEAVGRRAQIEAENQQSEAVLAARLEMHKLDRLPEITAQMMKPVEKIDSIRINQIAGLGNGSGGGQGATSPFNQALESILGMSVQLPLMKKIGDEIGLEFDPQIGGRTADAAGRATAAQRVAKKDD</sequence>
<dbReference type="Pfam" id="PF15975">
    <property type="entry name" value="Flot"/>
    <property type="match status" value="1"/>
</dbReference>
<dbReference type="Gene3D" id="3.30.479.30">
    <property type="entry name" value="Band 7 domain"/>
    <property type="match status" value="1"/>
</dbReference>
<keyword evidence="6" id="KW-0812">Transmembrane</keyword>
<comment type="similarity">
    <text evidence="3">Belongs to the band 7/mec-2 family. Flotillin subfamily.</text>
</comment>
<dbReference type="SUPFAM" id="SSF117892">
    <property type="entry name" value="Band 7/SPFH domain"/>
    <property type="match status" value="1"/>
</dbReference>
<feature type="domain" description="Flotillin C-terminal" evidence="8">
    <location>
        <begin position="388"/>
        <end position="505"/>
    </location>
</feature>
<name>A0AAW5R4J9_9HYPH</name>
<evidence type="ECO:0000259" key="8">
    <source>
        <dbReference type="Pfam" id="PF15975"/>
    </source>
</evidence>
<dbReference type="Pfam" id="PF01145">
    <property type="entry name" value="Band_7"/>
    <property type="match status" value="1"/>
</dbReference>
<dbReference type="InterPro" id="IPR001107">
    <property type="entry name" value="Band_7"/>
</dbReference>
<reference evidence="9 10" key="1">
    <citation type="submission" date="2022-04" db="EMBL/GenBank/DDBJ databases">
        <authorList>
            <person name="Ye Y.-Q."/>
            <person name="Du Z.-J."/>
        </authorList>
    </citation>
    <scope>NUCLEOTIDE SEQUENCE [LARGE SCALE GENOMIC DNA]</scope>
    <source>
        <strain evidence="9 10">A6E488</strain>
    </source>
</reference>
<dbReference type="GO" id="GO:0005886">
    <property type="term" value="C:plasma membrane"/>
    <property type="evidence" value="ECO:0007669"/>
    <property type="project" value="UniProtKB-SubCell"/>
</dbReference>
<gene>
    <name evidence="9" type="ORF">MUB46_16480</name>
</gene>
<evidence type="ECO:0000256" key="6">
    <source>
        <dbReference type="SAM" id="Phobius"/>
    </source>
</evidence>
<evidence type="ECO:0000256" key="2">
    <source>
        <dbReference type="ARBA" id="ARBA00004236"/>
    </source>
</evidence>
<evidence type="ECO:0000259" key="7">
    <source>
        <dbReference type="Pfam" id="PF01145"/>
    </source>
</evidence>
<feature type="transmembrane region" description="Helical" evidence="6">
    <location>
        <begin position="6"/>
        <end position="26"/>
    </location>
</feature>
<dbReference type="CDD" id="cd03399">
    <property type="entry name" value="SPFH_flotillin"/>
    <property type="match status" value="1"/>
</dbReference>
<organism evidence="9 10">
    <name type="scientific">Microbaculum marinisediminis</name>
    <dbReference type="NCBI Taxonomy" id="2931392"/>
    <lineage>
        <taxon>Bacteria</taxon>
        <taxon>Pseudomonadati</taxon>
        <taxon>Pseudomonadota</taxon>
        <taxon>Alphaproteobacteria</taxon>
        <taxon>Hyphomicrobiales</taxon>
        <taxon>Tepidamorphaceae</taxon>
        <taxon>Microbaculum</taxon>
    </lineage>
</organism>
<dbReference type="InterPro" id="IPR027705">
    <property type="entry name" value="Flotillin_fam"/>
</dbReference>
<dbReference type="AlphaFoldDB" id="A0AAW5R4J9"/>
<evidence type="ECO:0000256" key="3">
    <source>
        <dbReference type="ARBA" id="ARBA00007161"/>
    </source>
</evidence>
<keyword evidence="5 6" id="KW-0472">Membrane</keyword>
<evidence type="ECO:0000256" key="1">
    <source>
        <dbReference type="ARBA" id="ARBA00004167"/>
    </source>
</evidence>
<evidence type="ECO:0000313" key="10">
    <source>
        <dbReference type="Proteomes" id="UP001320898"/>
    </source>
</evidence>
<evidence type="ECO:0000256" key="5">
    <source>
        <dbReference type="ARBA" id="ARBA00023136"/>
    </source>
</evidence>
<keyword evidence="6" id="KW-1133">Transmembrane helix</keyword>